<gene>
    <name evidence="9" type="ORF">HMPREF0514_11937</name>
</gene>
<dbReference type="PROSITE" id="PS50156">
    <property type="entry name" value="SSD"/>
    <property type="match status" value="1"/>
</dbReference>
<feature type="transmembrane region" description="Helical" evidence="7">
    <location>
        <begin position="1204"/>
        <end position="1225"/>
    </location>
</feature>
<feature type="transmembrane region" description="Helical" evidence="7">
    <location>
        <begin position="1135"/>
        <end position="1154"/>
    </location>
</feature>
<evidence type="ECO:0000256" key="1">
    <source>
        <dbReference type="ARBA" id="ARBA00004651"/>
    </source>
</evidence>
<evidence type="ECO:0000256" key="3">
    <source>
        <dbReference type="ARBA" id="ARBA00022475"/>
    </source>
</evidence>
<feature type="transmembrane region" description="Helical" evidence="7">
    <location>
        <begin position="235"/>
        <end position="254"/>
    </location>
</feature>
<dbReference type="AlphaFoldDB" id="A0AA86ZR39"/>
<evidence type="ECO:0000256" key="5">
    <source>
        <dbReference type="ARBA" id="ARBA00022989"/>
    </source>
</evidence>
<feature type="transmembrane region" description="Helical" evidence="7">
    <location>
        <begin position="1099"/>
        <end position="1120"/>
    </location>
</feature>
<accession>A0AA86ZR39</accession>
<feature type="transmembrane region" description="Helical" evidence="7">
    <location>
        <begin position="179"/>
        <end position="195"/>
    </location>
</feature>
<dbReference type="PANTHER" id="PTHR33406:SF6">
    <property type="entry name" value="MEMBRANE PROTEIN YDGH-RELATED"/>
    <property type="match status" value="1"/>
</dbReference>
<dbReference type="RefSeq" id="WP_003650048.1">
    <property type="nucleotide sequence ID" value="NZ_CP040500.1"/>
</dbReference>
<dbReference type="SUPFAM" id="SSF58104">
    <property type="entry name" value="Methyl-accepting chemotaxis protein (MCP) signaling domain"/>
    <property type="match status" value="1"/>
</dbReference>
<keyword evidence="3" id="KW-1003">Cell membrane</keyword>
<dbReference type="EMBL" id="ACGO02000008">
    <property type="protein sequence ID" value="EFJ68938.1"/>
    <property type="molecule type" value="Genomic_DNA"/>
</dbReference>
<dbReference type="InterPro" id="IPR004869">
    <property type="entry name" value="MMPL_dom"/>
</dbReference>
<keyword evidence="6 7" id="KW-0472">Membrane</keyword>
<dbReference type="PANTHER" id="PTHR33406">
    <property type="entry name" value="MEMBRANE PROTEIN MJ1562-RELATED"/>
    <property type="match status" value="1"/>
</dbReference>
<comment type="caution">
    <text evidence="9">The sequence shown here is derived from an EMBL/GenBank/DDBJ whole genome shotgun (WGS) entry which is preliminary data.</text>
</comment>
<dbReference type="Pfam" id="PF03176">
    <property type="entry name" value="MMPL"/>
    <property type="match status" value="2"/>
</dbReference>
<dbReference type="SUPFAM" id="SSF82866">
    <property type="entry name" value="Multidrug efflux transporter AcrB transmembrane domain"/>
    <property type="match status" value="2"/>
</dbReference>
<feature type="transmembrane region" description="Helical" evidence="7">
    <location>
        <begin position="364"/>
        <end position="382"/>
    </location>
</feature>
<dbReference type="Gene3D" id="1.10.287.950">
    <property type="entry name" value="Methyl-accepting chemotaxis protein"/>
    <property type="match status" value="2"/>
</dbReference>
<comment type="similarity">
    <text evidence="2">Belongs to the resistance-nodulation-cell division (RND) (TC 2.A.6) family. MmpL subfamily.</text>
</comment>
<evidence type="ECO:0000259" key="8">
    <source>
        <dbReference type="PROSITE" id="PS50156"/>
    </source>
</evidence>
<proteinExistence type="inferred from homology"/>
<feature type="transmembrane region" description="Helical" evidence="7">
    <location>
        <begin position="310"/>
        <end position="332"/>
    </location>
</feature>
<dbReference type="GO" id="GO:0005886">
    <property type="term" value="C:plasma membrane"/>
    <property type="evidence" value="ECO:0007669"/>
    <property type="project" value="UniProtKB-SubCell"/>
</dbReference>
<feature type="transmembrane region" description="Helical" evidence="7">
    <location>
        <begin position="202"/>
        <end position="223"/>
    </location>
</feature>
<reference evidence="9 10" key="1">
    <citation type="submission" date="2010-06" db="EMBL/GenBank/DDBJ databases">
        <authorList>
            <person name="Muzny D."/>
            <person name="Qin X."/>
            <person name="Buhay C."/>
            <person name="Dugan-Rocha S."/>
            <person name="Ding Y."/>
            <person name="Chen G."/>
            <person name="Hawes A."/>
            <person name="Holder M."/>
            <person name="Jhangiani S."/>
            <person name="Johnson A."/>
            <person name="Khan Z."/>
            <person name="Li Z."/>
            <person name="Liu W."/>
            <person name="Liu X."/>
            <person name="Perez L."/>
            <person name="Shen H."/>
            <person name="Wang Q."/>
            <person name="Watt J."/>
            <person name="Xi L."/>
            <person name="Xin Y."/>
            <person name="Zhou J."/>
            <person name="Deng J."/>
            <person name="Jiang H."/>
            <person name="Liu Y."/>
            <person name="Qu J."/>
            <person name="Song X.-Z."/>
            <person name="Zhang L."/>
            <person name="Villasana D."/>
            <person name="Johnson A."/>
            <person name="Liu J."/>
            <person name="Liyanage D."/>
            <person name="Lorensuhewa L."/>
            <person name="Robinson T."/>
            <person name="Song A."/>
            <person name="Song B.-B."/>
            <person name="Dinh H."/>
            <person name="Thornton R."/>
            <person name="Coyle M."/>
            <person name="Francisco L."/>
            <person name="Jackson L."/>
            <person name="Javaid M."/>
            <person name="Korchina V."/>
            <person name="Kovar C."/>
            <person name="Mata R."/>
            <person name="Mathew T."/>
            <person name="Ngo R."/>
            <person name="Nguyen L."/>
            <person name="Nguyen N."/>
            <person name="Okwuonu G."/>
            <person name="Ongeri F."/>
            <person name="Pham C."/>
            <person name="Simmons D."/>
            <person name="Wilczek-Boney K."/>
            <person name="Hale W."/>
            <person name="Jakkamsetti A."/>
            <person name="Pham P."/>
            <person name="Ruth R."/>
            <person name="San Lucas F."/>
            <person name="Warren J."/>
            <person name="Zhang J."/>
            <person name="Zhao Z."/>
            <person name="Zhou C."/>
            <person name="Zhu D."/>
            <person name="Lee S."/>
            <person name="Bess C."/>
            <person name="Blankenburg K."/>
            <person name="Forbes L."/>
            <person name="Fu Q."/>
            <person name="Gubbala S."/>
            <person name="Hirani K."/>
            <person name="Jayaseelan J.C."/>
            <person name="Lara F."/>
            <person name="Munidasa M."/>
            <person name="Palculict T."/>
            <person name="Patil S."/>
            <person name="Pu L.-L."/>
            <person name="Saada N."/>
            <person name="Tang L."/>
            <person name="Weissenberger G."/>
            <person name="Zhu Y."/>
            <person name="Hemphill L."/>
            <person name="Shang Y."/>
            <person name="Youmans B."/>
            <person name="Ayvaz T."/>
            <person name="Ross M."/>
            <person name="Santibanez J."/>
            <person name="Aqrawi P."/>
            <person name="Gross S."/>
            <person name="Joshi V."/>
            <person name="Fowler G."/>
            <person name="Nazareth L."/>
            <person name="Reid J."/>
            <person name="Worley K."/>
            <person name="Petrosino J."/>
            <person name="Highlander S."/>
            <person name="Gibbs R."/>
        </authorList>
    </citation>
    <scope>NUCLEOTIDE SEQUENCE [LARGE SCALE GENOMIC DNA]</scope>
    <source>
        <strain evidence="9 10">JV-V03</strain>
    </source>
</reference>
<dbReference type="InterPro" id="IPR023908">
    <property type="entry name" value="xxxLxxG_rpt"/>
</dbReference>
<dbReference type="Gene3D" id="1.20.1640.10">
    <property type="entry name" value="Multidrug efflux transporter AcrB transmembrane domain"/>
    <property type="match status" value="2"/>
</dbReference>
<dbReference type="InterPro" id="IPR050545">
    <property type="entry name" value="Mycobact_MmpL"/>
</dbReference>
<feature type="domain" description="SSD" evidence="8">
    <location>
        <begin position="200"/>
        <end position="334"/>
    </location>
</feature>
<protein>
    <submittedName>
        <fullName evidence="9">MMPL family protein</fullName>
    </submittedName>
</protein>
<evidence type="ECO:0000313" key="10">
    <source>
        <dbReference type="Proteomes" id="UP000003672"/>
    </source>
</evidence>
<keyword evidence="4 7" id="KW-0812">Transmembrane</keyword>
<comment type="subcellular location">
    <subcellularLocation>
        <location evidence="1">Cell membrane</location>
        <topology evidence="1">Multi-pass membrane protein</topology>
    </subcellularLocation>
</comment>
<feature type="transmembrane region" description="Helical" evidence="7">
    <location>
        <begin position="1073"/>
        <end position="1092"/>
    </location>
</feature>
<keyword evidence="5 7" id="KW-1133">Transmembrane helix</keyword>
<dbReference type="Proteomes" id="UP000003672">
    <property type="component" value="Unassembled WGS sequence"/>
</dbReference>
<organism evidence="9 10">
    <name type="scientific">Lactobacillus paragasseri JV-V03</name>
    <dbReference type="NCBI Taxonomy" id="525326"/>
    <lineage>
        <taxon>Bacteria</taxon>
        <taxon>Bacillati</taxon>
        <taxon>Bacillota</taxon>
        <taxon>Bacilli</taxon>
        <taxon>Lactobacillales</taxon>
        <taxon>Lactobacillaceae</taxon>
        <taxon>Lactobacillus</taxon>
    </lineage>
</organism>
<feature type="transmembrane region" description="Helical" evidence="7">
    <location>
        <begin position="282"/>
        <end position="304"/>
    </location>
</feature>
<dbReference type="InterPro" id="IPR000731">
    <property type="entry name" value="SSD"/>
</dbReference>
<name>A0AA86ZR39_9LACO</name>
<sequence length="1248" mass="131649">MKLLKNHLGALVAWIAILLIAIFSLPDVDALTRQHSEISLPEDVQSSIATNIESKWGHGQDNTYVVGVVFNKKHGKLTSSDKEKIDNTIRFLKDNKKKLGIKSMMTPNDNYATKAQLISKDKTTEIVQLNIANDHSTVSNVNKSLTKAVKTSGIRTYVTGVRILEDDFSASVQEGIKKTELITIFFIFIVLVIVFKSPIVPIISLLTVGVSFITSFSIVTNLVEKFNFPFSNFTQVFMVIVLFGIGTDYNILLYDKFKENLSKGMSNHDATNDALRKAGKTILYSGSSILIGFSALGLAKFSIYQSAVGVAVGVAVLLVVLLTLNPFFMAVLGKKLFWPVKNFEGESNSKLWHALSKGSLAHPIIYLVVMAVVVLPFCLFYSNNLNYNDADEISDSTPSKAGLLLLQDHFSEGTPEYSTLYIQSGHKLDNEKSLKEIDQIVKKIQADPDVKFASSVTEPNGKSIKRLYVDNQLGTVNSGVNTARNGLGTLSNGSKQITNGAVQLQDGANQLSNGTGRLQSGANQLQAGAGRLQTGANQLASGTSRLQTGANALRAGTMQLATGAGRLESGTLNLQQGAVQLENGTIKLVNGAVNLQNGTRELSQGTQNFVNQLNSMSTQLSGKLSAKDKANIQKLEHGLPELNANIQLLNQKLNSGSNSIDSDEIKKELTNVGTQAGIIATQLKEAGATLNSLNNVQGSSATMSDSEKAQLTQAYAQAMNSAKLNDQQKQIMSGAFDSILGKVNSAAEQKSQALNSGLSSLTKVAGNLKAAADADKKLGDSAVKVGNSLGSLKELQTLKQNINKLADASNQALPGASTALSELSSGLTQVQGAMAQGVAGANKLNSGASRLNNGAGQLATGLQAGVSGSSQLASGAGQLASGAGQLNTGLQAGLSGTNQLANGIGQLNGGAGQLASGAGQLNGGAGQLASGIGQLNGGASQLANGAGQIASNNPKITAGIDKVNSGLGEGQEYLTGLADSAAGKTFYIPAKMIHSSTFKPALDNYMSSDLKSTKIIIILKLDPASTEGAKKAHELSNMVKKSVKGTSLQSSTIAMGGQSEKIYDTQETASSDFLRTAIIMLVGIGIALIFVTRSVLQPLFILGTLVIAYLTSLSINQWLVHALLGRSLLAWNTPFFSFIMIVALGVDYSIFLMMRYRELGEVNPGWTTSEKMLQACDIIGTVIISAAIILGGTFAALIPSGVPTLIEVALCVDIGLLLLVFLLPINMSAAMKITYEGLGRKKNKKDAE</sequence>
<feature type="transmembrane region" description="Helical" evidence="7">
    <location>
        <begin position="1175"/>
        <end position="1198"/>
    </location>
</feature>
<evidence type="ECO:0000256" key="7">
    <source>
        <dbReference type="SAM" id="Phobius"/>
    </source>
</evidence>
<evidence type="ECO:0000256" key="4">
    <source>
        <dbReference type="ARBA" id="ARBA00022692"/>
    </source>
</evidence>
<evidence type="ECO:0000256" key="2">
    <source>
        <dbReference type="ARBA" id="ARBA00010157"/>
    </source>
</evidence>
<dbReference type="NCBIfam" id="TIGR03057">
    <property type="entry name" value="xxxLxxG_by_4"/>
    <property type="match status" value="9"/>
</dbReference>
<evidence type="ECO:0000256" key="6">
    <source>
        <dbReference type="ARBA" id="ARBA00023136"/>
    </source>
</evidence>
<evidence type="ECO:0000313" key="9">
    <source>
        <dbReference type="EMBL" id="EFJ68938.1"/>
    </source>
</evidence>